<feature type="domain" description="MOSC" evidence="1">
    <location>
        <begin position="20"/>
        <end position="168"/>
    </location>
</feature>
<organism evidence="2 3">
    <name type="scientific">Litorimonas cladophorae</name>
    <dbReference type="NCBI Taxonomy" id="1220491"/>
    <lineage>
        <taxon>Bacteria</taxon>
        <taxon>Pseudomonadati</taxon>
        <taxon>Pseudomonadota</taxon>
        <taxon>Alphaproteobacteria</taxon>
        <taxon>Maricaulales</taxon>
        <taxon>Robiginitomaculaceae</taxon>
    </lineage>
</organism>
<dbReference type="EMBL" id="BMYV01000001">
    <property type="protein sequence ID" value="GGX61292.1"/>
    <property type="molecule type" value="Genomic_DNA"/>
</dbReference>
<reference evidence="2 3" key="1">
    <citation type="journal article" date="2014" name="Int. J. Syst. Evol. Microbiol.">
        <title>Complete genome sequence of Corynebacterium casei LMG S-19264T (=DSM 44701T), isolated from a smear-ripened cheese.</title>
        <authorList>
            <consortium name="US DOE Joint Genome Institute (JGI-PGF)"/>
            <person name="Walter F."/>
            <person name="Albersmeier A."/>
            <person name="Kalinowski J."/>
            <person name="Ruckert C."/>
        </authorList>
    </citation>
    <scope>NUCLEOTIDE SEQUENCE [LARGE SCALE GENOMIC DNA]</scope>
    <source>
        <strain evidence="2 3">KCTC 23968</strain>
    </source>
</reference>
<dbReference type="PROSITE" id="PS51340">
    <property type="entry name" value="MOSC"/>
    <property type="match status" value="1"/>
</dbReference>
<protein>
    <submittedName>
        <fullName evidence="2">MOSC domain-containing protein</fullName>
    </submittedName>
</protein>
<dbReference type="Proteomes" id="UP000600865">
    <property type="component" value="Unassembled WGS sequence"/>
</dbReference>
<dbReference type="Pfam" id="PF03473">
    <property type="entry name" value="MOSC"/>
    <property type="match status" value="1"/>
</dbReference>
<evidence type="ECO:0000313" key="3">
    <source>
        <dbReference type="Proteomes" id="UP000600865"/>
    </source>
</evidence>
<dbReference type="Gene3D" id="2.40.33.20">
    <property type="entry name" value="PK beta-barrel domain-like"/>
    <property type="match status" value="1"/>
</dbReference>
<name>A0A918ND08_9PROT</name>
<dbReference type="InterPro" id="IPR005302">
    <property type="entry name" value="MoCF_Sase_C"/>
</dbReference>
<dbReference type="GO" id="GO:0030151">
    <property type="term" value="F:molybdenum ion binding"/>
    <property type="evidence" value="ECO:0007669"/>
    <property type="project" value="InterPro"/>
</dbReference>
<dbReference type="RefSeq" id="WP_189581886.1">
    <property type="nucleotide sequence ID" value="NZ_BMYV01000001.1"/>
</dbReference>
<proteinExistence type="predicted"/>
<dbReference type="PANTHER" id="PTHR36930">
    <property type="entry name" value="METAL-SULFUR CLUSTER BIOSYNTHESIS PROTEINS YUAD-RELATED"/>
    <property type="match status" value="1"/>
</dbReference>
<dbReference type="SUPFAM" id="SSF50800">
    <property type="entry name" value="PK beta-barrel domain-like"/>
    <property type="match status" value="1"/>
</dbReference>
<dbReference type="PANTHER" id="PTHR36930:SF1">
    <property type="entry name" value="MOSC DOMAIN-CONTAINING PROTEIN"/>
    <property type="match status" value="1"/>
</dbReference>
<accession>A0A918ND08</accession>
<evidence type="ECO:0000313" key="2">
    <source>
        <dbReference type="EMBL" id="GGX61292.1"/>
    </source>
</evidence>
<dbReference type="InterPro" id="IPR011037">
    <property type="entry name" value="Pyrv_Knase-like_insert_dom_sf"/>
</dbReference>
<dbReference type="GO" id="GO:0003824">
    <property type="term" value="F:catalytic activity"/>
    <property type="evidence" value="ECO:0007669"/>
    <property type="project" value="InterPro"/>
</dbReference>
<gene>
    <name evidence="2" type="ORF">GCM10011309_09050</name>
</gene>
<comment type="caution">
    <text evidence="2">The sequence shown here is derived from an EMBL/GenBank/DDBJ whole genome shotgun (WGS) entry which is preliminary data.</text>
</comment>
<dbReference type="GO" id="GO:0030170">
    <property type="term" value="F:pyridoxal phosphate binding"/>
    <property type="evidence" value="ECO:0007669"/>
    <property type="project" value="InterPro"/>
</dbReference>
<evidence type="ECO:0000259" key="1">
    <source>
        <dbReference type="PROSITE" id="PS51340"/>
    </source>
</evidence>
<dbReference type="InterPro" id="IPR052716">
    <property type="entry name" value="MOSC_domain"/>
</dbReference>
<keyword evidence="3" id="KW-1185">Reference proteome</keyword>
<dbReference type="AlphaFoldDB" id="A0A918ND08"/>
<sequence length="180" mass="19315">MTQPKVVAVACDSTHNIIKAVQAEITLIAGWGVEGDAHAGETIQHRYDKRRNPTAPNLRQIHLIHAELFDQMADQGMTVRPGQMGENITTRNIDILGLPQGTRLKIGSAVIKVTGLRNPCKYLNTIAPGLMKACLAKHEDGTPFPQSGVMGVIIAGGVVKAGDAIDIILPPKPHQRLSPV</sequence>